<dbReference type="RefSeq" id="WP_338044484.1">
    <property type="nucleotide sequence ID" value="NZ_CABPRZ010000053.1"/>
</dbReference>
<organism evidence="1 2">
    <name type="scientific">Pandoraea terrae</name>
    <dbReference type="NCBI Taxonomy" id="1537710"/>
    <lineage>
        <taxon>Bacteria</taxon>
        <taxon>Pseudomonadati</taxon>
        <taxon>Pseudomonadota</taxon>
        <taxon>Betaproteobacteria</taxon>
        <taxon>Burkholderiales</taxon>
        <taxon>Burkholderiaceae</taxon>
        <taxon>Pandoraea</taxon>
    </lineage>
</organism>
<dbReference type="EMBL" id="CABPRZ010000053">
    <property type="protein sequence ID" value="VVE59696.1"/>
    <property type="molecule type" value="Genomic_DNA"/>
</dbReference>
<keyword evidence="2" id="KW-1185">Reference proteome</keyword>
<evidence type="ECO:0008006" key="3">
    <source>
        <dbReference type="Google" id="ProtNLM"/>
    </source>
</evidence>
<dbReference type="CDD" id="cd14744">
    <property type="entry name" value="PAAR_CT_2"/>
    <property type="match status" value="1"/>
</dbReference>
<reference evidence="1 2" key="1">
    <citation type="submission" date="2019-08" db="EMBL/GenBank/DDBJ databases">
        <authorList>
            <person name="Peeters C."/>
        </authorList>
    </citation>
    <scope>NUCLEOTIDE SEQUENCE [LARGE SCALE GENOMIC DNA]</scope>
    <source>
        <strain evidence="1 2">LMG 30175</strain>
    </source>
</reference>
<dbReference type="Pfam" id="PF05488">
    <property type="entry name" value="PAAR_motif"/>
    <property type="match status" value="1"/>
</dbReference>
<dbReference type="Proteomes" id="UP000414233">
    <property type="component" value="Unassembled WGS sequence"/>
</dbReference>
<accession>A0A5E4ZF96</accession>
<evidence type="ECO:0000313" key="2">
    <source>
        <dbReference type="Proteomes" id="UP000414233"/>
    </source>
</evidence>
<gene>
    <name evidence="1" type="ORF">PTE30175_05604</name>
</gene>
<dbReference type="InterPro" id="IPR008727">
    <property type="entry name" value="PAAR_motif"/>
</dbReference>
<dbReference type="AlphaFoldDB" id="A0A5E4ZF96"/>
<protein>
    <recommendedName>
        <fullName evidence="3">PAAR repeat-containing protein</fullName>
    </recommendedName>
</protein>
<name>A0A5E4ZF96_9BURK</name>
<proteinExistence type="predicted"/>
<sequence length="96" mass="10450">MIRRPYIRNGDKTDVDGVVETPLRNDLLDGRVAAYENDPVWCPQCKTYGRIGCTGPRSSNMGADGREAALAGDLCLCNCHPYPVLIASQTDSFSEA</sequence>
<evidence type="ECO:0000313" key="1">
    <source>
        <dbReference type="EMBL" id="VVE59696.1"/>
    </source>
</evidence>